<dbReference type="Gene3D" id="2.130.10.10">
    <property type="entry name" value="YVTN repeat-like/Quinoprotein amine dehydrogenase"/>
    <property type="match status" value="1"/>
</dbReference>
<evidence type="ECO:0000256" key="1">
    <source>
        <dbReference type="ARBA" id="ARBA00022729"/>
    </source>
</evidence>
<sequence>MKVTTNRPAAVLTMAAVALSAISITPLAAQTLVKTEKVGANIYQPVVNQKDGSVFISSAGTSMVYKLDPTTLKAVDSISTPESAPMGLGISQNTQTLYTTNSRTGLVVAIHIPTGKKTLIEADGEGRAPREIRVDETRDLVYASSVRGRGLWVIDAKTNKFLKFYGDLGNAITGHYIDEQNNIIYATAMGDNEVVVVDGATGKVLKKFPAHGERPTNVHHDAKGNRLFVANQTTENITVLDAETGALIKAIPTAAGALGVNHDPQRDRIYVANRHGRTVNVIDGTSLEIIKTFEIGALPNTVAINHQTGDVYVTNKEAVSERGENAPEPVPAPNADSVSLIKL</sequence>
<dbReference type="InterPro" id="IPR015943">
    <property type="entry name" value="WD40/YVTN_repeat-like_dom_sf"/>
</dbReference>
<accession>A0A1H7EX61</accession>
<dbReference type="AlphaFoldDB" id="A0A1H7EX61"/>
<evidence type="ECO:0000256" key="3">
    <source>
        <dbReference type="SAM" id="SignalP"/>
    </source>
</evidence>
<protein>
    <submittedName>
        <fullName evidence="5">Lactonase, 7-bladed beta-propeller</fullName>
    </submittedName>
</protein>
<dbReference type="OrthoDB" id="9790815at2"/>
<dbReference type="STRING" id="332977.SAMN05421740_10194"/>
<evidence type="ECO:0000313" key="6">
    <source>
        <dbReference type="Proteomes" id="UP000198916"/>
    </source>
</evidence>
<dbReference type="Pfam" id="PF21783">
    <property type="entry name" value="YNCE"/>
    <property type="match status" value="1"/>
</dbReference>
<feature type="chain" id="PRO_5011519610" evidence="3">
    <location>
        <begin position="29"/>
        <end position="343"/>
    </location>
</feature>
<dbReference type="PANTHER" id="PTHR47197">
    <property type="entry name" value="PROTEIN NIRF"/>
    <property type="match status" value="1"/>
</dbReference>
<dbReference type="InterPro" id="IPR011048">
    <property type="entry name" value="Haem_d1_sf"/>
</dbReference>
<name>A0A1H7EX61_9SPHI</name>
<dbReference type="PANTHER" id="PTHR47197:SF3">
    <property type="entry name" value="DIHYDRO-HEME D1 DEHYDROGENASE"/>
    <property type="match status" value="1"/>
</dbReference>
<feature type="domain" description="YNCE-like beta-propeller" evidence="4">
    <location>
        <begin position="171"/>
        <end position="317"/>
    </location>
</feature>
<feature type="region of interest" description="Disordered" evidence="2">
    <location>
        <begin position="320"/>
        <end position="343"/>
    </location>
</feature>
<keyword evidence="1 3" id="KW-0732">Signal</keyword>
<dbReference type="RefSeq" id="WP_090601921.1">
    <property type="nucleotide sequence ID" value="NZ_FNZR01000001.1"/>
</dbReference>
<dbReference type="InterPro" id="IPR048433">
    <property type="entry name" value="YNCE-like_beta-prop"/>
</dbReference>
<dbReference type="EMBL" id="FNZR01000001">
    <property type="protein sequence ID" value="SEK18409.1"/>
    <property type="molecule type" value="Genomic_DNA"/>
</dbReference>
<gene>
    <name evidence="5" type="ORF">SAMN05421740_10194</name>
</gene>
<evidence type="ECO:0000259" key="4">
    <source>
        <dbReference type="Pfam" id="PF21783"/>
    </source>
</evidence>
<feature type="signal peptide" evidence="3">
    <location>
        <begin position="1"/>
        <end position="28"/>
    </location>
</feature>
<organism evidence="5 6">
    <name type="scientific">Parapedobacter koreensis</name>
    <dbReference type="NCBI Taxonomy" id="332977"/>
    <lineage>
        <taxon>Bacteria</taxon>
        <taxon>Pseudomonadati</taxon>
        <taxon>Bacteroidota</taxon>
        <taxon>Sphingobacteriia</taxon>
        <taxon>Sphingobacteriales</taxon>
        <taxon>Sphingobacteriaceae</taxon>
        <taxon>Parapedobacter</taxon>
    </lineage>
</organism>
<dbReference type="SUPFAM" id="SSF51004">
    <property type="entry name" value="C-terminal (heme d1) domain of cytochrome cd1-nitrite reductase"/>
    <property type="match status" value="1"/>
</dbReference>
<evidence type="ECO:0000313" key="5">
    <source>
        <dbReference type="EMBL" id="SEK18409.1"/>
    </source>
</evidence>
<keyword evidence="6" id="KW-1185">Reference proteome</keyword>
<evidence type="ECO:0000256" key="2">
    <source>
        <dbReference type="SAM" id="MobiDB-lite"/>
    </source>
</evidence>
<dbReference type="Proteomes" id="UP000198916">
    <property type="component" value="Unassembled WGS sequence"/>
</dbReference>
<proteinExistence type="predicted"/>
<dbReference type="InterPro" id="IPR051200">
    <property type="entry name" value="Host-pathogen_enzymatic-act"/>
</dbReference>
<reference evidence="6" key="1">
    <citation type="submission" date="2016-10" db="EMBL/GenBank/DDBJ databases">
        <authorList>
            <person name="Varghese N."/>
            <person name="Submissions S."/>
        </authorList>
    </citation>
    <scope>NUCLEOTIDE SEQUENCE [LARGE SCALE GENOMIC DNA]</scope>
    <source>
        <strain evidence="6">Jip14</strain>
    </source>
</reference>